<dbReference type="InterPro" id="IPR004853">
    <property type="entry name" value="Sugar_P_trans_dom"/>
</dbReference>
<evidence type="ECO:0000256" key="3">
    <source>
        <dbReference type="ARBA" id="ARBA00022989"/>
    </source>
</evidence>
<comment type="caution">
    <text evidence="7">The sequence shown here is derived from an EMBL/GenBank/DDBJ whole genome shotgun (WGS) entry which is preliminary data.</text>
</comment>
<feature type="transmembrane region" description="Helical" evidence="5">
    <location>
        <begin position="59"/>
        <end position="80"/>
    </location>
</feature>
<keyword evidence="3 5" id="KW-1133">Transmembrane helix</keyword>
<feature type="domain" description="Sugar phosphate transporter" evidence="6">
    <location>
        <begin position="30"/>
        <end position="318"/>
    </location>
</feature>
<dbReference type="InterPro" id="IPR050186">
    <property type="entry name" value="TPT_transporter"/>
</dbReference>
<keyword evidence="2 5" id="KW-0812">Transmembrane</keyword>
<comment type="subcellular location">
    <subcellularLocation>
        <location evidence="1">Membrane</location>
        <topology evidence="1">Multi-pass membrane protein</topology>
    </subcellularLocation>
</comment>
<dbReference type="Pfam" id="PF03151">
    <property type="entry name" value="TPT"/>
    <property type="match status" value="1"/>
</dbReference>
<feature type="transmembrane region" description="Helical" evidence="5">
    <location>
        <begin position="279"/>
        <end position="298"/>
    </location>
</feature>
<evidence type="ECO:0000256" key="4">
    <source>
        <dbReference type="ARBA" id="ARBA00023136"/>
    </source>
</evidence>
<dbReference type="PANTHER" id="PTHR11132">
    <property type="entry name" value="SOLUTE CARRIER FAMILY 35"/>
    <property type="match status" value="1"/>
</dbReference>
<evidence type="ECO:0000259" key="6">
    <source>
        <dbReference type="Pfam" id="PF03151"/>
    </source>
</evidence>
<feature type="transmembrane region" description="Helical" evidence="5">
    <location>
        <begin position="251"/>
        <end position="272"/>
    </location>
</feature>
<feature type="transmembrane region" description="Helical" evidence="5">
    <location>
        <begin position="26"/>
        <end position="47"/>
    </location>
</feature>
<reference evidence="7 8" key="1">
    <citation type="submission" date="2024-03" db="EMBL/GenBank/DDBJ databases">
        <title>Adaptation during the transition from Ophiocordyceps entomopathogen to insect associate is accompanied by gene loss and intensified selection.</title>
        <authorList>
            <person name="Ward C.M."/>
            <person name="Onetto C.A."/>
            <person name="Borneman A.R."/>
        </authorList>
    </citation>
    <scope>NUCLEOTIDE SEQUENCE [LARGE SCALE GENOMIC DNA]</scope>
    <source>
        <strain evidence="7">AWRI1</strain>
        <tissue evidence="7">Single Adult Female</tissue>
    </source>
</reference>
<feature type="transmembrane region" description="Helical" evidence="5">
    <location>
        <begin position="213"/>
        <end position="231"/>
    </location>
</feature>
<gene>
    <name evidence="7" type="ORF">V9T40_012184</name>
</gene>
<keyword evidence="4 5" id="KW-0472">Membrane</keyword>
<feature type="transmembrane region" description="Helical" evidence="5">
    <location>
        <begin position="116"/>
        <end position="144"/>
    </location>
</feature>
<evidence type="ECO:0000256" key="1">
    <source>
        <dbReference type="ARBA" id="ARBA00004141"/>
    </source>
</evidence>
<evidence type="ECO:0000313" key="8">
    <source>
        <dbReference type="Proteomes" id="UP001367676"/>
    </source>
</evidence>
<protein>
    <recommendedName>
        <fullName evidence="6">Sugar phosphate transporter domain-containing protein</fullName>
    </recommendedName>
</protein>
<evidence type="ECO:0000256" key="2">
    <source>
        <dbReference type="ARBA" id="ARBA00022692"/>
    </source>
</evidence>
<feature type="transmembrane region" description="Helical" evidence="5">
    <location>
        <begin position="175"/>
        <end position="193"/>
    </location>
</feature>
<evidence type="ECO:0000313" key="7">
    <source>
        <dbReference type="EMBL" id="KAK7575898.1"/>
    </source>
</evidence>
<accession>A0AAN9Y097</accession>
<dbReference type="GO" id="GO:0016020">
    <property type="term" value="C:membrane"/>
    <property type="evidence" value="ECO:0007669"/>
    <property type="project" value="UniProtKB-SubCell"/>
</dbReference>
<dbReference type="AlphaFoldDB" id="A0AAN9Y097"/>
<dbReference type="EMBL" id="JBBCAQ010000036">
    <property type="protein sequence ID" value="KAK7575898.1"/>
    <property type="molecule type" value="Genomic_DNA"/>
</dbReference>
<keyword evidence="8" id="KW-1185">Reference proteome</keyword>
<evidence type="ECO:0000256" key="5">
    <source>
        <dbReference type="SAM" id="Phobius"/>
    </source>
</evidence>
<proteinExistence type="predicted"/>
<feature type="transmembrane region" description="Helical" evidence="5">
    <location>
        <begin position="304"/>
        <end position="323"/>
    </location>
</feature>
<sequence>MPRITLNTNTKKENANNLTKTEWFKITVSTGFLIFVYFIFSIGLTFYQRWFLKKYKIPLTTVTCHLILKFILSAIFRWVFQWLTGEKRIILSWTTNFMKLAPIGFSGGLDVAFSNWGLALITVSLYTMTKSTSIVFILLFALLFRLESKSWVVFVIVSMISSGLFLFTYESTQFNFTGFVLVLLASFMSGLRWSMTQFIMQQTNLGLRNPVDMMYHVQLWMFVLVGPLALILESTSVRDLWVTADQFELSILVISGALIAFALEVTEFLVLWHTSSLTLAVSGIVKEICTLVLAYEWTGDKMTLVNFLGLLLCLGGVVSHVLYKASHVERIRQKTWNDEASASFLPVVSNSSDDENANFDDDSSTEVLFNVLQIKDKPR</sequence>
<dbReference type="Proteomes" id="UP001367676">
    <property type="component" value="Unassembled WGS sequence"/>
</dbReference>
<name>A0AAN9Y097_9HEMI</name>
<feature type="transmembrane region" description="Helical" evidence="5">
    <location>
        <begin position="151"/>
        <end position="169"/>
    </location>
</feature>
<organism evidence="7 8">
    <name type="scientific">Parthenolecanium corni</name>
    <dbReference type="NCBI Taxonomy" id="536013"/>
    <lineage>
        <taxon>Eukaryota</taxon>
        <taxon>Metazoa</taxon>
        <taxon>Ecdysozoa</taxon>
        <taxon>Arthropoda</taxon>
        <taxon>Hexapoda</taxon>
        <taxon>Insecta</taxon>
        <taxon>Pterygota</taxon>
        <taxon>Neoptera</taxon>
        <taxon>Paraneoptera</taxon>
        <taxon>Hemiptera</taxon>
        <taxon>Sternorrhyncha</taxon>
        <taxon>Coccoidea</taxon>
        <taxon>Coccidae</taxon>
        <taxon>Parthenolecanium</taxon>
    </lineage>
</organism>